<protein>
    <submittedName>
        <fullName evidence="2">VTC domain-containing protein</fullName>
    </submittedName>
</protein>
<name>A0A1I1YNP7_9BACT</name>
<dbReference type="InterPro" id="IPR018966">
    <property type="entry name" value="VTC_domain"/>
</dbReference>
<sequence>MIYTEKQILHYTNSSSRKPDENIGQYQLTNKIQKCLEQFSPVSLLQMKKVQLMTRTDRKFVVAANLLPDLLSAVASFYKVQQIDQKRIATYATVYYDTPDYFFYHAHVKGKLNRTKIRIRQYVDSDLSFLEIKNKNNKGVTNKIRIQAKTVDNNNLSFLKQHVSVVNPKNLPPSLNNKFQRITLVNHQFTERLTIDFNIIVKNCRENNEAAIPNLCIIEVKQSHPAPTPLINFLKYYHIRASGLSKYCLGISITTNNVKKNNYKPKIHFLQKRLNHDLFC</sequence>
<organism evidence="2 3">
    <name type="scientific">Thermophagus xiamenensis</name>
    <dbReference type="NCBI Taxonomy" id="385682"/>
    <lineage>
        <taxon>Bacteria</taxon>
        <taxon>Pseudomonadati</taxon>
        <taxon>Bacteroidota</taxon>
        <taxon>Bacteroidia</taxon>
        <taxon>Marinilabiliales</taxon>
        <taxon>Marinilabiliaceae</taxon>
        <taxon>Thermophagus</taxon>
    </lineage>
</organism>
<dbReference type="GO" id="GO:0006799">
    <property type="term" value="P:polyphosphate biosynthetic process"/>
    <property type="evidence" value="ECO:0007669"/>
    <property type="project" value="UniProtKB-ARBA"/>
</dbReference>
<reference evidence="2 3" key="1">
    <citation type="submission" date="2016-10" db="EMBL/GenBank/DDBJ databases">
        <authorList>
            <person name="de Groot N.N."/>
        </authorList>
    </citation>
    <scope>NUCLEOTIDE SEQUENCE [LARGE SCALE GENOMIC DNA]</scope>
    <source>
        <strain evidence="2 3">DSM 19012</strain>
    </source>
</reference>
<proteinExistence type="predicted"/>
<dbReference type="InParanoid" id="A0A1I1YNP7"/>
<dbReference type="eggNOG" id="COG3025">
    <property type="taxonomic scope" value="Bacteria"/>
</dbReference>
<dbReference type="EMBL" id="FONA01000008">
    <property type="protein sequence ID" value="SFE21156.1"/>
    <property type="molecule type" value="Genomic_DNA"/>
</dbReference>
<dbReference type="STRING" id="385682.SAMN05444380_10863"/>
<dbReference type="CDD" id="cd07750">
    <property type="entry name" value="PolyPPase_VTC_like"/>
    <property type="match status" value="1"/>
</dbReference>
<dbReference type="Pfam" id="PF09359">
    <property type="entry name" value="VTC"/>
    <property type="match status" value="1"/>
</dbReference>
<evidence type="ECO:0000313" key="2">
    <source>
        <dbReference type="EMBL" id="SFE21156.1"/>
    </source>
</evidence>
<accession>A0A1I1YNP7</accession>
<dbReference type="AlphaFoldDB" id="A0A1I1YNP7"/>
<feature type="domain" description="VTC" evidence="1">
    <location>
        <begin position="55"/>
        <end position="253"/>
    </location>
</feature>
<dbReference type="OrthoDB" id="148766at2"/>
<evidence type="ECO:0000259" key="1">
    <source>
        <dbReference type="Pfam" id="PF09359"/>
    </source>
</evidence>
<evidence type="ECO:0000313" key="3">
    <source>
        <dbReference type="Proteomes" id="UP000181976"/>
    </source>
</evidence>
<gene>
    <name evidence="2" type="ORF">SAMN05444380_10863</name>
</gene>
<dbReference type="Gene3D" id="3.20.100.30">
    <property type="entry name" value="VTC, catalytic tunnel domain"/>
    <property type="match status" value="1"/>
</dbReference>
<dbReference type="Proteomes" id="UP000181976">
    <property type="component" value="Unassembled WGS sequence"/>
</dbReference>
<dbReference type="RefSeq" id="WP_010528395.1">
    <property type="nucleotide sequence ID" value="NZ_AFSL01000083.1"/>
</dbReference>
<dbReference type="InterPro" id="IPR042267">
    <property type="entry name" value="VTC_sf"/>
</dbReference>
<keyword evidence="3" id="KW-1185">Reference proteome</keyword>